<keyword evidence="7" id="KW-1185">Reference proteome</keyword>
<dbReference type="Pfam" id="PF13306">
    <property type="entry name" value="LRR_5"/>
    <property type="match status" value="1"/>
</dbReference>
<dbReference type="PROSITE" id="PS51450">
    <property type="entry name" value="LRR"/>
    <property type="match status" value="1"/>
</dbReference>
<keyword evidence="3" id="KW-0677">Repeat</keyword>
<dbReference type="InterPro" id="IPR003591">
    <property type="entry name" value="Leu-rich_rpt_typical-subtyp"/>
</dbReference>
<gene>
    <name evidence="6" type="ORF">PSYICH_LOCUS3322</name>
</gene>
<name>A0A9P0G8Q7_9CUCU</name>
<dbReference type="Proteomes" id="UP001153636">
    <property type="component" value="Chromosome 12"/>
</dbReference>
<keyword evidence="4" id="KW-0325">Glycoprotein</keyword>
<dbReference type="InterPro" id="IPR050467">
    <property type="entry name" value="LRFN"/>
</dbReference>
<evidence type="ECO:0000256" key="3">
    <source>
        <dbReference type="ARBA" id="ARBA00022737"/>
    </source>
</evidence>
<dbReference type="AlphaFoldDB" id="A0A9P0G8Q7"/>
<keyword evidence="1" id="KW-0433">Leucine-rich repeat</keyword>
<dbReference type="InterPro" id="IPR001611">
    <property type="entry name" value="Leu-rich_rpt"/>
</dbReference>
<dbReference type="Gene3D" id="3.80.10.10">
    <property type="entry name" value="Ribonuclease Inhibitor"/>
    <property type="match status" value="3"/>
</dbReference>
<dbReference type="InterPro" id="IPR032675">
    <property type="entry name" value="LRR_dom_sf"/>
</dbReference>
<proteinExistence type="predicted"/>
<sequence length="315" mass="36867">MLFISLIVIACFCAPNTNSQYFDYITIKIYRNDKPVTLLQADTVNNEEEVTDVSIEFEKLPILKTGTFQNLSYLRNVHINSNNLEILEPHSFRNVSNLRLINLNFNRIKIVPENVFANLTVFKISLRGNSITTLHPNAFYNLSDLEVLDLNSNKIKELPQDLFYLTNNIRQFDLGYNQFGNYFDDYKYFDEALSNIQRYQDSLLDLSFNNFTEINNNFLRGVQFVKELLLNNNNIRRIGEMALDDLRWAETVDLEGNDLEELDDKVLSALQVVQNINLQNNPWSNSFVCKYERWCEKQEIVNTMDMACNTSEYTY</sequence>
<keyword evidence="2 5" id="KW-0732">Signal</keyword>
<dbReference type="OrthoDB" id="6022531at2759"/>
<feature type="signal peptide" evidence="5">
    <location>
        <begin position="1"/>
        <end position="19"/>
    </location>
</feature>
<dbReference type="Pfam" id="PF13855">
    <property type="entry name" value="LRR_8"/>
    <property type="match status" value="2"/>
</dbReference>
<organism evidence="6 7">
    <name type="scientific">Psylliodes chrysocephalus</name>
    <dbReference type="NCBI Taxonomy" id="3402493"/>
    <lineage>
        <taxon>Eukaryota</taxon>
        <taxon>Metazoa</taxon>
        <taxon>Ecdysozoa</taxon>
        <taxon>Arthropoda</taxon>
        <taxon>Hexapoda</taxon>
        <taxon>Insecta</taxon>
        <taxon>Pterygota</taxon>
        <taxon>Neoptera</taxon>
        <taxon>Endopterygota</taxon>
        <taxon>Coleoptera</taxon>
        <taxon>Polyphaga</taxon>
        <taxon>Cucujiformia</taxon>
        <taxon>Chrysomeloidea</taxon>
        <taxon>Chrysomelidae</taxon>
        <taxon>Galerucinae</taxon>
        <taxon>Alticini</taxon>
        <taxon>Psylliodes</taxon>
    </lineage>
</organism>
<evidence type="ECO:0000256" key="1">
    <source>
        <dbReference type="ARBA" id="ARBA00022614"/>
    </source>
</evidence>
<dbReference type="SMART" id="SM00369">
    <property type="entry name" value="LRR_TYP"/>
    <property type="match status" value="5"/>
</dbReference>
<dbReference type="PANTHER" id="PTHR45842:SF12">
    <property type="entry name" value="KEKKON 5, ISOFORM A"/>
    <property type="match status" value="1"/>
</dbReference>
<evidence type="ECO:0000313" key="6">
    <source>
        <dbReference type="EMBL" id="CAH1102066.1"/>
    </source>
</evidence>
<dbReference type="SUPFAM" id="SSF52058">
    <property type="entry name" value="L domain-like"/>
    <property type="match status" value="1"/>
</dbReference>
<accession>A0A9P0G8Q7</accession>
<protein>
    <submittedName>
        <fullName evidence="6">Uncharacterized protein</fullName>
    </submittedName>
</protein>
<evidence type="ECO:0000256" key="2">
    <source>
        <dbReference type="ARBA" id="ARBA00022729"/>
    </source>
</evidence>
<dbReference type="PANTHER" id="PTHR45842">
    <property type="entry name" value="SYNAPTIC ADHESION-LIKE MOLECULE SALM"/>
    <property type="match status" value="1"/>
</dbReference>
<dbReference type="EMBL" id="OV651824">
    <property type="protein sequence ID" value="CAH1102066.1"/>
    <property type="molecule type" value="Genomic_DNA"/>
</dbReference>
<evidence type="ECO:0000313" key="7">
    <source>
        <dbReference type="Proteomes" id="UP001153636"/>
    </source>
</evidence>
<dbReference type="InterPro" id="IPR026906">
    <property type="entry name" value="LRR_5"/>
</dbReference>
<evidence type="ECO:0000256" key="4">
    <source>
        <dbReference type="ARBA" id="ARBA00023180"/>
    </source>
</evidence>
<feature type="chain" id="PRO_5040195326" evidence="5">
    <location>
        <begin position="20"/>
        <end position="315"/>
    </location>
</feature>
<reference evidence="6" key="1">
    <citation type="submission" date="2022-01" db="EMBL/GenBank/DDBJ databases">
        <authorList>
            <person name="King R."/>
        </authorList>
    </citation>
    <scope>NUCLEOTIDE SEQUENCE</scope>
</reference>
<evidence type="ECO:0000256" key="5">
    <source>
        <dbReference type="SAM" id="SignalP"/>
    </source>
</evidence>